<evidence type="ECO:0000313" key="2">
    <source>
        <dbReference type="Proteomes" id="UP000070544"/>
    </source>
</evidence>
<protein>
    <submittedName>
        <fullName evidence="1">Uncharacterized protein</fullName>
    </submittedName>
</protein>
<accession>A0A139AK27</accession>
<keyword evidence="2" id="KW-1185">Reference proteome</keyword>
<dbReference type="InterPro" id="IPR002110">
    <property type="entry name" value="Ankyrin_rpt"/>
</dbReference>
<dbReference type="SUPFAM" id="SSF48403">
    <property type="entry name" value="Ankyrin repeat"/>
    <property type="match status" value="1"/>
</dbReference>
<evidence type="ECO:0000313" key="1">
    <source>
        <dbReference type="EMBL" id="KXS17127.1"/>
    </source>
</evidence>
<organism evidence="1 2">
    <name type="scientific">Gonapodya prolifera (strain JEL478)</name>
    <name type="common">Monoblepharis prolifera</name>
    <dbReference type="NCBI Taxonomy" id="1344416"/>
    <lineage>
        <taxon>Eukaryota</taxon>
        <taxon>Fungi</taxon>
        <taxon>Fungi incertae sedis</taxon>
        <taxon>Chytridiomycota</taxon>
        <taxon>Chytridiomycota incertae sedis</taxon>
        <taxon>Monoblepharidomycetes</taxon>
        <taxon>Monoblepharidales</taxon>
        <taxon>Gonapodyaceae</taxon>
        <taxon>Gonapodya</taxon>
    </lineage>
</organism>
<dbReference type="Proteomes" id="UP000070544">
    <property type="component" value="Unassembled WGS sequence"/>
</dbReference>
<sequence length="60" mass="6707">MGNEQLVRLLVEYEGDVNAPFGHTPALDERTLSAFLWACRVGHEHIVRFLLDNGGKSNVL</sequence>
<dbReference type="EMBL" id="KQ965748">
    <property type="protein sequence ID" value="KXS17127.1"/>
    <property type="molecule type" value="Genomic_DNA"/>
</dbReference>
<dbReference type="Gene3D" id="1.25.40.20">
    <property type="entry name" value="Ankyrin repeat-containing domain"/>
    <property type="match status" value="1"/>
</dbReference>
<dbReference type="OrthoDB" id="4772757at2759"/>
<gene>
    <name evidence="1" type="ORF">M427DRAFT_54782</name>
</gene>
<proteinExistence type="predicted"/>
<dbReference type="Pfam" id="PF13606">
    <property type="entry name" value="Ank_3"/>
    <property type="match status" value="1"/>
</dbReference>
<dbReference type="AlphaFoldDB" id="A0A139AK27"/>
<name>A0A139AK27_GONPJ</name>
<reference evidence="1 2" key="1">
    <citation type="journal article" date="2015" name="Genome Biol. Evol.">
        <title>Phylogenomic analyses indicate that early fungi evolved digesting cell walls of algal ancestors of land plants.</title>
        <authorList>
            <person name="Chang Y."/>
            <person name="Wang S."/>
            <person name="Sekimoto S."/>
            <person name="Aerts A.L."/>
            <person name="Choi C."/>
            <person name="Clum A."/>
            <person name="LaButti K.M."/>
            <person name="Lindquist E.A."/>
            <person name="Yee Ngan C."/>
            <person name="Ohm R.A."/>
            <person name="Salamov A.A."/>
            <person name="Grigoriev I.V."/>
            <person name="Spatafora J.W."/>
            <person name="Berbee M.L."/>
        </authorList>
    </citation>
    <scope>NUCLEOTIDE SEQUENCE [LARGE SCALE GENOMIC DNA]</scope>
    <source>
        <strain evidence="1 2">JEL478</strain>
    </source>
</reference>
<dbReference type="InterPro" id="IPR036770">
    <property type="entry name" value="Ankyrin_rpt-contain_sf"/>
</dbReference>